<evidence type="ECO:0000313" key="2">
    <source>
        <dbReference type="Proteomes" id="UP000186666"/>
    </source>
</evidence>
<reference evidence="1 2" key="1">
    <citation type="submission" date="2017-01" db="EMBL/GenBank/DDBJ databases">
        <authorList>
            <person name="Varghese N."/>
            <person name="Submissions S."/>
        </authorList>
    </citation>
    <scope>NUCLEOTIDE SEQUENCE [LARGE SCALE GENOMIC DNA]</scope>
    <source>
        <strain evidence="1 2">ATCC 23464</strain>
    </source>
</reference>
<dbReference type="InterPro" id="IPR018680">
    <property type="entry name" value="DUF2164"/>
</dbReference>
<dbReference type="RefSeq" id="WP_326111972.1">
    <property type="nucleotide sequence ID" value="NZ_FTNK01000015.1"/>
</dbReference>
<organism evidence="1 2">
    <name type="scientific">Paenibacillus macquariensis</name>
    <dbReference type="NCBI Taxonomy" id="948756"/>
    <lineage>
        <taxon>Bacteria</taxon>
        <taxon>Bacillati</taxon>
        <taxon>Bacillota</taxon>
        <taxon>Bacilli</taxon>
        <taxon>Bacillales</taxon>
        <taxon>Paenibacillaceae</taxon>
        <taxon>Paenibacillus</taxon>
    </lineage>
</organism>
<accession>A0ABY1K9M3</accession>
<comment type="caution">
    <text evidence="1">The sequence shown here is derived from an EMBL/GenBank/DDBJ whole genome shotgun (WGS) entry which is preliminary data.</text>
</comment>
<dbReference type="Proteomes" id="UP000186666">
    <property type="component" value="Unassembled WGS sequence"/>
</dbReference>
<gene>
    <name evidence="1" type="ORF">SAMN05421578_11514</name>
</gene>
<keyword evidence="2" id="KW-1185">Reference proteome</keyword>
<sequence length="87" mass="10254">MKTIKTMKLPKEQREQSIQLIQQYFEEERSETIGDLAADGVLDFFMSHLAPIVYNQALSDARHLVRQQMSSLEEDLYALEYQMKQTR</sequence>
<dbReference type="EMBL" id="FTNK01000015">
    <property type="protein sequence ID" value="SIR47109.1"/>
    <property type="molecule type" value="Genomic_DNA"/>
</dbReference>
<proteinExistence type="predicted"/>
<name>A0ABY1K9M3_9BACL</name>
<dbReference type="Pfam" id="PF09932">
    <property type="entry name" value="DUF2164"/>
    <property type="match status" value="1"/>
</dbReference>
<protein>
    <submittedName>
        <fullName evidence="1">Uncharacterized conserved protein, DUF2164 family</fullName>
    </submittedName>
</protein>
<evidence type="ECO:0000313" key="1">
    <source>
        <dbReference type="EMBL" id="SIR47109.1"/>
    </source>
</evidence>